<dbReference type="NCBIfam" id="NF040570">
    <property type="entry name" value="guided_TnpB"/>
    <property type="match status" value="1"/>
</dbReference>
<comment type="similarity">
    <text evidence="2">In the N-terminal section; belongs to the transposase 2 family.</text>
</comment>
<dbReference type="OrthoDB" id="6230307at2"/>
<feature type="domain" description="Probable transposase IS891/IS1136/IS1341" evidence="6">
    <location>
        <begin position="153"/>
        <end position="247"/>
    </location>
</feature>
<accession>A0A1H3UER9</accession>
<evidence type="ECO:0000313" key="8">
    <source>
        <dbReference type="EMBL" id="SDZ60777.1"/>
    </source>
</evidence>
<protein>
    <submittedName>
        <fullName evidence="8">Transposase, IS605 OrfB family, central region</fullName>
    </submittedName>
</protein>
<keyword evidence="3" id="KW-0815">Transposition</keyword>
<evidence type="ECO:0000259" key="7">
    <source>
        <dbReference type="Pfam" id="PF07282"/>
    </source>
</evidence>
<feature type="domain" description="Cas12f1-like TNB" evidence="7">
    <location>
        <begin position="279"/>
        <end position="345"/>
    </location>
</feature>
<keyword evidence="5" id="KW-0233">DNA recombination</keyword>
<dbReference type="EMBL" id="FNQB01000004">
    <property type="protein sequence ID" value="SDZ60777.1"/>
    <property type="molecule type" value="Genomic_DNA"/>
</dbReference>
<dbReference type="Proteomes" id="UP000199632">
    <property type="component" value="Unassembled WGS sequence"/>
</dbReference>
<keyword evidence="4" id="KW-0238">DNA-binding</keyword>
<sequence length="357" mass="39586">MLVTETLKLAPSQSQATALVATLEACNAGANRVAEVAFMHGTANKIALHKLVYARLRADFGLSSQMAVRAVAKACGAYKRDKTVRPVFRPHGAIQYDQRILTWKGREAVSILTLEGRTIVPVVYEGRWFKRAGTVVRGQADLIYRDGMWFVAVVIDVPEPPRGAKPDDWLGVDLGVVNIATDSDGAAHSGKGVRNVRRRNARLRAKLQATGTKSAKRLLRKRRRKESRFVRDVNHVVSKKLVGVAKDTGRGIKLEDLSGIRRRITVKKAQRADLHSWAFYQLRMFVAYKAAIAGVVVAFVDPRNTSRECYECGHIDKRNRPTRDDFRCTGCGHAGPADHNAARNISRRAEVMQPNAA</sequence>
<evidence type="ECO:0000256" key="1">
    <source>
        <dbReference type="ARBA" id="ARBA00008761"/>
    </source>
</evidence>
<comment type="similarity">
    <text evidence="1">In the C-terminal section; belongs to the transposase 35 family.</text>
</comment>
<dbReference type="NCBIfam" id="TIGR01766">
    <property type="entry name" value="IS200/IS605 family accessory protein TnpB-like domain"/>
    <property type="match status" value="1"/>
</dbReference>
<dbReference type="PANTHER" id="PTHR30405:SF11">
    <property type="entry name" value="RNA-GUIDED DNA ENDONUCLEASE RV2885C-RELATED"/>
    <property type="match status" value="1"/>
</dbReference>
<dbReference type="GO" id="GO:0003677">
    <property type="term" value="F:DNA binding"/>
    <property type="evidence" value="ECO:0007669"/>
    <property type="project" value="UniProtKB-KW"/>
</dbReference>
<evidence type="ECO:0000259" key="6">
    <source>
        <dbReference type="Pfam" id="PF01385"/>
    </source>
</evidence>
<dbReference type="InterPro" id="IPR051399">
    <property type="entry name" value="RNA-guided_DNA_endo/Transpos"/>
</dbReference>
<dbReference type="Pfam" id="PF01385">
    <property type="entry name" value="OrfB_IS605"/>
    <property type="match status" value="1"/>
</dbReference>
<dbReference type="AlphaFoldDB" id="A0A1H3UER9"/>
<keyword evidence="9" id="KW-1185">Reference proteome</keyword>
<dbReference type="GO" id="GO:0006310">
    <property type="term" value="P:DNA recombination"/>
    <property type="evidence" value="ECO:0007669"/>
    <property type="project" value="UniProtKB-KW"/>
</dbReference>
<evidence type="ECO:0000256" key="2">
    <source>
        <dbReference type="ARBA" id="ARBA00011044"/>
    </source>
</evidence>
<proteinExistence type="inferred from homology"/>
<gene>
    <name evidence="8" type="ORF">SAMN05421684_7110</name>
</gene>
<organism evidence="8 9">
    <name type="scientific">Asanoa ishikariensis</name>
    <dbReference type="NCBI Taxonomy" id="137265"/>
    <lineage>
        <taxon>Bacteria</taxon>
        <taxon>Bacillati</taxon>
        <taxon>Actinomycetota</taxon>
        <taxon>Actinomycetes</taxon>
        <taxon>Micromonosporales</taxon>
        <taxon>Micromonosporaceae</taxon>
        <taxon>Asanoa</taxon>
    </lineage>
</organism>
<dbReference type="RefSeq" id="WP_090801801.1">
    <property type="nucleotide sequence ID" value="NZ_BOND01000005.1"/>
</dbReference>
<dbReference type="STRING" id="137265.SAMN05421684_7110"/>
<evidence type="ECO:0000256" key="3">
    <source>
        <dbReference type="ARBA" id="ARBA00022578"/>
    </source>
</evidence>
<reference evidence="9" key="1">
    <citation type="submission" date="2016-10" db="EMBL/GenBank/DDBJ databases">
        <authorList>
            <person name="Varghese N."/>
            <person name="Submissions S."/>
        </authorList>
    </citation>
    <scope>NUCLEOTIDE SEQUENCE [LARGE SCALE GENOMIC DNA]</scope>
    <source>
        <strain evidence="9">DSM 44718</strain>
    </source>
</reference>
<evidence type="ECO:0000313" key="9">
    <source>
        <dbReference type="Proteomes" id="UP000199632"/>
    </source>
</evidence>
<name>A0A1H3UER9_9ACTN</name>
<dbReference type="InterPro" id="IPR010095">
    <property type="entry name" value="Cas12f1-like_TNB"/>
</dbReference>
<evidence type="ECO:0000256" key="5">
    <source>
        <dbReference type="ARBA" id="ARBA00023172"/>
    </source>
</evidence>
<dbReference type="PANTHER" id="PTHR30405">
    <property type="entry name" value="TRANSPOSASE"/>
    <property type="match status" value="1"/>
</dbReference>
<dbReference type="Pfam" id="PF07282">
    <property type="entry name" value="Cas12f1-like_TNB"/>
    <property type="match status" value="1"/>
</dbReference>
<evidence type="ECO:0000256" key="4">
    <source>
        <dbReference type="ARBA" id="ARBA00023125"/>
    </source>
</evidence>
<dbReference type="InterPro" id="IPR001959">
    <property type="entry name" value="Transposase"/>
</dbReference>
<dbReference type="GO" id="GO:0032196">
    <property type="term" value="P:transposition"/>
    <property type="evidence" value="ECO:0007669"/>
    <property type="project" value="UniProtKB-KW"/>
</dbReference>